<protein>
    <submittedName>
        <fullName evidence="2">Uncharacterized protein</fullName>
    </submittedName>
</protein>
<evidence type="ECO:0000256" key="1">
    <source>
        <dbReference type="SAM" id="Phobius"/>
    </source>
</evidence>
<keyword evidence="1" id="KW-1133">Transmembrane helix</keyword>
<proteinExistence type="predicted"/>
<keyword evidence="1" id="KW-0812">Transmembrane</keyword>
<dbReference type="Proteomes" id="UP001596398">
    <property type="component" value="Unassembled WGS sequence"/>
</dbReference>
<keyword evidence="1" id="KW-0472">Membrane</keyword>
<dbReference type="AlphaFoldDB" id="A0ABD5ZMP9"/>
<name>A0ABD5ZMP9_9EURY</name>
<dbReference type="RefSeq" id="WP_276235434.1">
    <property type="nucleotide sequence ID" value="NZ_CP119802.1"/>
</dbReference>
<evidence type="ECO:0000313" key="2">
    <source>
        <dbReference type="EMBL" id="MFC7234429.1"/>
    </source>
</evidence>
<keyword evidence="3" id="KW-1185">Reference proteome</keyword>
<reference evidence="2 3" key="1">
    <citation type="journal article" date="2019" name="Int. J. Syst. Evol. Microbiol.">
        <title>The Global Catalogue of Microorganisms (GCM) 10K type strain sequencing project: providing services to taxonomists for standard genome sequencing and annotation.</title>
        <authorList>
            <consortium name="The Broad Institute Genomics Platform"/>
            <consortium name="The Broad Institute Genome Sequencing Center for Infectious Disease"/>
            <person name="Wu L."/>
            <person name="Ma J."/>
        </authorList>
    </citation>
    <scope>NUCLEOTIDE SEQUENCE [LARGE SCALE GENOMIC DNA]</scope>
    <source>
        <strain evidence="2 3">DT85</strain>
    </source>
</reference>
<feature type="transmembrane region" description="Helical" evidence="1">
    <location>
        <begin position="33"/>
        <end position="55"/>
    </location>
</feature>
<gene>
    <name evidence="2" type="ORF">ACFQJ4_03765</name>
</gene>
<sequence>MDVPDARLFAYCLLAATVALVGGAALDALSGAGALLLLPAAVLVLAALVFLDGYLA</sequence>
<evidence type="ECO:0000313" key="3">
    <source>
        <dbReference type="Proteomes" id="UP001596398"/>
    </source>
</evidence>
<organism evidence="2 3">
    <name type="scientific">Halosegnis marinus</name>
    <dbReference type="NCBI Taxonomy" id="3034023"/>
    <lineage>
        <taxon>Archaea</taxon>
        <taxon>Methanobacteriati</taxon>
        <taxon>Methanobacteriota</taxon>
        <taxon>Stenosarchaea group</taxon>
        <taxon>Halobacteria</taxon>
        <taxon>Halobacteriales</taxon>
        <taxon>Natronomonadaceae</taxon>
        <taxon>Halosegnis</taxon>
    </lineage>
</organism>
<accession>A0ABD5ZMP9</accession>
<dbReference type="EMBL" id="JBHTAP010000001">
    <property type="protein sequence ID" value="MFC7234429.1"/>
    <property type="molecule type" value="Genomic_DNA"/>
</dbReference>
<comment type="caution">
    <text evidence="2">The sequence shown here is derived from an EMBL/GenBank/DDBJ whole genome shotgun (WGS) entry which is preliminary data.</text>
</comment>
<dbReference type="GeneID" id="79266096"/>